<evidence type="ECO:0000313" key="4">
    <source>
        <dbReference type="EMBL" id="OGK40521.1"/>
    </source>
</evidence>
<dbReference type="PROSITE" id="PS51462">
    <property type="entry name" value="NUDIX"/>
    <property type="match status" value="1"/>
</dbReference>
<dbReference type="Gene3D" id="3.90.79.10">
    <property type="entry name" value="Nucleoside Triphosphate Pyrophosphohydrolase"/>
    <property type="match status" value="1"/>
</dbReference>
<dbReference type="EMBL" id="MGAF01000032">
    <property type="protein sequence ID" value="OGK40521.1"/>
    <property type="molecule type" value="Genomic_DNA"/>
</dbReference>
<dbReference type="PANTHER" id="PTHR43046">
    <property type="entry name" value="GDP-MANNOSE MANNOSYL HYDROLASE"/>
    <property type="match status" value="1"/>
</dbReference>
<reference evidence="4 5" key="1">
    <citation type="journal article" date="2016" name="Nat. Commun.">
        <title>Thousands of microbial genomes shed light on interconnected biogeochemical processes in an aquifer system.</title>
        <authorList>
            <person name="Anantharaman K."/>
            <person name="Brown C.T."/>
            <person name="Hug L.A."/>
            <person name="Sharon I."/>
            <person name="Castelle C.J."/>
            <person name="Probst A.J."/>
            <person name="Thomas B.C."/>
            <person name="Singh A."/>
            <person name="Wilkins M.J."/>
            <person name="Karaoz U."/>
            <person name="Brodie E.L."/>
            <person name="Williams K.H."/>
            <person name="Hubbard S.S."/>
            <person name="Banfield J.F."/>
        </authorList>
    </citation>
    <scope>NUCLEOTIDE SEQUENCE [LARGE SCALE GENOMIC DNA]</scope>
</reference>
<sequence length="144" mass="16664">MKQGIDYIGVTVCFYCHDGKSNLLLNKRSQNCRDEKGRWDCGGGAIKFGETWEQGVRREIKEEYCCEIEKLDFVGVNNVLRTSEGRKTHWIAIIFAAKVDPKKVKICDKDKIDEIAWFKPTKLPKPLHSMYLTHLEFVKKAKVL</sequence>
<dbReference type="InterPro" id="IPR015797">
    <property type="entry name" value="NUDIX_hydrolase-like_dom_sf"/>
</dbReference>
<organism evidence="4 5">
    <name type="scientific">Candidatus Roizmanbacteria bacterium RIFCSPLOWO2_01_FULL_35_13</name>
    <dbReference type="NCBI Taxonomy" id="1802055"/>
    <lineage>
        <taxon>Bacteria</taxon>
        <taxon>Candidatus Roizmaniibacteriota</taxon>
    </lineage>
</organism>
<evidence type="ECO:0000259" key="3">
    <source>
        <dbReference type="PROSITE" id="PS51462"/>
    </source>
</evidence>
<feature type="domain" description="Nudix hydrolase" evidence="3">
    <location>
        <begin position="6"/>
        <end position="140"/>
    </location>
</feature>
<dbReference type="PANTHER" id="PTHR43046:SF14">
    <property type="entry name" value="MUTT_NUDIX FAMILY PROTEIN"/>
    <property type="match status" value="1"/>
</dbReference>
<gene>
    <name evidence="4" type="ORF">A3A74_02930</name>
</gene>
<dbReference type="InterPro" id="IPR000086">
    <property type="entry name" value="NUDIX_hydrolase_dom"/>
</dbReference>
<keyword evidence="2" id="KW-0378">Hydrolase</keyword>
<dbReference type="STRING" id="1802055.A3A74_02930"/>
<evidence type="ECO:0000256" key="2">
    <source>
        <dbReference type="ARBA" id="ARBA00022801"/>
    </source>
</evidence>
<dbReference type="Proteomes" id="UP000179270">
    <property type="component" value="Unassembled WGS sequence"/>
</dbReference>
<dbReference type="GO" id="GO:0016787">
    <property type="term" value="F:hydrolase activity"/>
    <property type="evidence" value="ECO:0007669"/>
    <property type="project" value="UniProtKB-KW"/>
</dbReference>
<dbReference type="Pfam" id="PF00293">
    <property type="entry name" value="NUDIX"/>
    <property type="match status" value="1"/>
</dbReference>
<accession>A0A1F7IAZ5</accession>
<comment type="cofactor">
    <cofactor evidence="1">
        <name>Mg(2+)</name>
        <dbReference type="ChEBI" id="CHEBI:18420"/>
    </cofactor>
</comment>
<dbReference type="SUPFAM" id="SSF55811">
    <property type="entry name" value="Nudix"/>
    <property type="match status" value="1"/>
</dbReference>
<name>A0A1F7IAZ5_9BACT</name>
<protein>
    <recommendedName>
        <fullName evidence="3">Nudix hydrolase domain-containing protein</fullName>
    </recommendedName>
</protein>
<comment type="caution">
    <text evidence="4">The sequence shown here is derived from an EMBL/GenBank/DDBJ whole genome shotgun (WGS) entry which is preliminary data.</text>
</comment>
<evidence type="ECO:0000256" key="1">
    <source>
        <dbReference type="ARBA" id="ARBA00001946"/>
    </source>
</evidence>
<proteinExistence type="predicted"/>
<evidence type="ECO:0000313" key="5">
    <source>
        <dbReference type="Proteomes" id="UP000179270"/>
    </source>
</evidence>
<dbReference type="AlphaFoldDB" id="A0A1F7IAZ5"/>